<evidence type="ECO:0000256" key="3">
    <source>
        <dbReference type="PROSITE-ProRule" id="PRU01131"/>
    </source>
</evidence>
<dbReference type="Proteomes" id="UP000825729">
    <property type="component" value="Unassembled WGS sequence"/>
</dbReference>
<evidence type="ECO:0000313" key="6">
    <source>
        <dbReference type="EMBL" id="KAG9451975.1"/>
    </source>
</evidence>
<comment type="caution">
    <text evidence="6">The sequence shown here is derived from an EMBL/GenBank/DDBJ whole genome shotgun (WGS) entry which is preliminary data.</text>
</comment>
<dbReference type="GO" id="GO:0046872">
    <property type="term" value="F:metal ion binding"/>
    <property type="evidence" value="ECO:0007669"/>
    <property type="project" value="UniProtKB-KW"/>
</dbReference>
<dbReference type="Pfam" id="PF04570">
    <property type="entry name" value="zf-FLZ"/>
    <property type="match status" value="1"/>
</dbReference>
<evidence type="ECO:0000313" key="7">
    <source>
        <dbReference type="Proteomes" id="UP000825729"/>
    </source>
</evidence>
<feature type="domain" description="FLZ-type" evidence="5">
    <location>
        <begin position="243"/>
        <end position="285"/>
    </location>
</feature>
<proteinExistence type="inferred from homology"/>
<dbReference type="PANTHER" id="PTHR46443">
    <property type="entry name" value="FCS-LIKE ZINC FINGER 8"/>
    <property type="match status" value="1"/>
</dbReference>
<dbReference type="InterPro" id="IPR007650">
    <property type="entry name" value="Zf-FLZ_dom"/>
</dbReference>
<evidence type="ECO:0000256" key="2">
    <source>
        <dbReference type="ARBA" id="ARBA00022723"/>
    </source>
</evidence>
<dbReference type="PROSITE" id="PS51795">
    <property type="entry name" value="ZF_FLZ"/>
    <property type="match status" value="1"/>
</dbReference>
<comment type="similarity">
    <text evidence="1">Belongs to the FLZ family.</text>
</comment>
<dbReference type="InterPro" id="IPR044593">
    <property type="entry name" value="FLZ8/MARD1"/>
</dbReference>
<reference evidence="6 7" key="1">
    <citation type="submission" date="2021-07" db="EMBL/GenBank/DDBJ databases">
        <title>The Aristolochia fimbriata genome: insights into angiosperm evolution, floral development and chemical biosynthesis.</title>
        <authorList>
            <person name="Jiao Y."/>
        </authorList>
    </citation>
    <scope>NUCLEOTIDE SEQUENCE [LARGE SCALE GENOMIC DNA]</scope>
    <source>
        <strain evidence="6">IBCAS-2021</strain>
        <tissue evidence="6">Leaf</tissue>
    </source>
</reference>
<keyword evidence="2" id="KW-0479">Metal-binding</keyword>
<feature type="region of interest" description="Disordered" evidence="4">
    <location>
        <begin position="1"/>
        <end position="35"/>
    </location>
</feature>
<evidence type="ECO:0000259" key="5">
    <source>
        <dbReference type="PROSITE" id="PS51795"/>
    </source>
</evidence>
<feature type="zinc finger region" description="FLZ-type" evidence="3">
    <location>
        <begin position="243"/>
        <end position="285"/>
    </location>
</feature>
<organism evidence="6 7">
    <name type="scientific">Aristolochia fimbriata</name>
    <name type="common">White veined hardy Dutchman's pipe vine</name>
    <dbReference type="NCBI Taxonomy" id="158543"/>
    <lineage>
        <taxon>Eukaryota</taxon>
        <taxon>Viridiplantae</taxon>
        <taxon>Streptophyta</taxon>
        <taxon>Embryophyta</taxon>
        <taxon>Tracheophyta</taxon>
        <taxon>Spermatophyta</taxon>
        <taxon>Magnoliopsida</taxon>
        <taxon>Magnoliidae</taxon>
        <taxon>Piperales</taxon>
        <taxon>Aristolochiaceae</taxon>
        <taxon>Aristolochia</taxon>
    </lineage>
</organism>
<dbReference type="PANTHER" id="PTHR46443:SF3">
    <property type="entry name" value="PROTEIN MARD1"/>
    <property type="match status" value="1"/>
</dbReference>
<name>A0AAV7EV64_ARIFI</name>
<dbReference type="AlphaFoldDB" id="A0AAV7EV64"/>
<sequence>MLRKRSRAVSSKQGLMADLGSGPLPSPTDKYTRPTSSFFNSPRLFTGFSAKAFSDTESVMSPTSILDSKPFSGIGNPFWYDKTPKSTEIQVENRNPYPKIEPGGVGLGIIEALDESGDRNLPKRDSRMVLFGSQLKIQIPAISPSGSLESPRDFGASGARNSLPSYFSPSSGRKIADGGLSSPRIFTAGSLSVSEMELSEDYTCVISHGPNPKTTHIFDNCIVETCVGCRNNSETEKCYPSRSFLSFCYACKKNLGEGKDIYMGDKAFCSRECRYQEMLFEEEMEKSASDSPVNLFDDLFDIVETCS</sequence>
<accession>A0AAV7EV64</accession>
<keyword evidence="7" id="KW-1185">Reference proteome</keyword>
<evidence type="ECO:0000256" key="4">
    <source>
        <dbReference type="SAM" id="MobiDB-lite"/>
    </source>
</evidence>
<gene>
    <name evidence="6" type="ORF">H6P81_004879</name>
</gene>
<evidence type="ECO:0000256" key="1">
    <source>
        <dbReference type="ARBA" id="ARBA00009374"/>
    </source>
</evidence>
<dbReference type="EMBL" id="JAINDJ010000003">
    <property type="protein sequence ID" value="KAG9451975.1"/>
    <property type="molecule type" value="Genomic_DNA"/>
</dbReference>
<protein>
    <recommendedName>
        <fullName evidence="5">FLZ-type domain-containing protein</fullName>
    </recommendedName>
</protein>